<protein>
    <submittedName>
        <fullName evidence="2">Uncharacterized protein</fullName>
    </submittedName>
</protein>
<reference evidence="2 3" key="1">
    <citation type="submission" date="2015-01" db="EMBL/GenBank/DDBJ databases">
        <title>The Genome Sequence of Exophiala oligosperma CBS72588.</title>
        <authorList>
            <consortium name="The Broad Institute Genomics Platform"/>
            <person name="Cuomo C."/>
            <person name="de Hoog S."/>
            <person name="Gorbushina A."/>
            <person name="Stielow B."/>
            <person name="Teixiera M."/>
            <person name="Abouelleil A."/>
            <person name="Chapman S.B."/>
            <person name="Priest M."/>
            <person name="Young S.K."/>
            <person name="Wortman J."/>
            <person name="Nusbaum C."/>
            <person name="Birren B."/>
        </authorList>
    </citation>
    <scope>NUCLEOTIDE SEQUENCE [LARGE SCALE GENOMIC DNA]</scope>
    <source>
        <strain evidence="2 3">CBS 72588</strain>
    </source>
</reference>
<feature type="compositionally biased region" description="Acidic residues" evidence="1">
    <location>
        <begin position="239"/>
        <end position="258"/>
    </location>
</feature>
<evidence type="ECO:0000313" key="2">
    <source>
        <dbReference type="EMBL" id="KIW43316.1"/>
    </source>
</evidence>
<organism evidence="2 3">
    <name type="scientific">Exophiala oligosperma</name>
    <dbReference type="NCBI Taxonomy" id="215243"/>
    <lineage>
        <taxon>Eukaryota</taxon>
        <taxon>Fungi</taxon>
        <taxon>Dikarya</taxon>
        <taxon>Ascomycota</taxon>
        <taxon>Pezizomycotina</taxon>
        <taxon>Eurotiomycetes</taxon>
        <taxon>Chaetothyriomycetidae</taxon>
        <taxon>Chaetothyriales</taxon>
        <taxon>Herpotrichiellaceae</taxon>
        <taxon>Exophiala</taxon>
    </lineage>
</organism>
<evidence type="ECO:0000256" key="1">
    <source>
        <dbReference type="SAM" id="MobiDB-lite"/>
    </source>
</evidence>
<dbReference type="EMBL" id="KN847335">
    <property type="protein sequence ID" value="KIW43316.1"/>
    <property type="molecule type" value="Genomic_DNA"/>
</dbReference>
<dbReference type="AlphaFoldDB" id="A0A0D2AU13"/>
<feature type="compositionally biased region" description="Basic and acidic residues" evidence="1">
    <location>
        <begin position="171"/>
        <end position="180"/>
    </location>
</feature>
<feature type="compositionally biased region" description="Basic and acidic residues" evidence="1">
    <location>
        <begin position="290"/>
        <end position="308"/>
    </location>
</feature>
<feature type="region of interest" description="Disordered" evidence="1">
    <location>
        <begin position="162"/>
        <end position="187"/>
    </location>
</feature>
<accession>A0A0D2AU13</accession>
<feature type="compositionally biased region" description="Low complexity" evidence="1">
    <location>
        <begin position="229"/>
        <end position="238"/>
    </location>
</feature>
<sequence>MAPVADNSFCATLFRDRLKSTDREKIAKVLNGLGTALTNISLEKTTPVKKSSIFARKSAAAHEKDYRAEAKADAKRLHAIIHGCLTRPVARLLAERRFDQLPKLIYQLVALNDEANLADENFQAVLVKLEILVSTTRPTMDFEAVFSGPSSFEEVGILTRRGKLPSGLEPDPEHHSRDSQELQEGGGVFEKIDMVSVSIEPAEEKMARFTNWYGAQWEERDASKLHMADSQPPDSSFESSDDSEAEYVPDEGEDNSDLEVEKAPGDSTSNALIRNEADDGDTSTPQVDTLGERGRGEKRKEAKEEAGSAKKKPKNVDSGNRPVTRAIKKQQLQAQSEQGPRKRQISP</sequence>
<dbReference type="Proteomes" id="UP000053342">
    <property type="component" value="Unassembled WGS sequence"/>
</dbReference>
<dbReference type="GeneID" id="27356502"/>
<evidence type="ECO:0000313" key="3">
    <source>
        <dbReference type="Proteomes" id="UP000053342"/>
    </source>
</evidence>
<keyword evidence="3" id="KW-1185">Reference proteome</keyword>
<dbReference type="VEuPathDB" id="FungiDB:PV06_04428"/>
<gene>
    <name evidence="2" type="ORF">PV06_04428</name>
</gene>
<dbReference type="HOGENOM" id="CLU_799334_0_0_1"/>
<name>A0A0D2AU13_9EURO</name>
<proteinExistence type="predicted"/>
<feature type="region of interest" description="Disordered" evidence="1">
    <location>
        <begin position="226"/>
        <end position="347"/>
    </location>
</feature>
<dbReference type="RefSeq" id="XP_016263532.1">
    <property type="nucleotide sequence ID" value="XM_016405326.1"/>
</dbReference>